<comment type="caution">
    <text evidence="1">The sequence shown here is derived from an EMBL/GenBank/DDBJ whole genome shotgun (WGS) entry which is preliminary data.</text>
</comment>
<dbReference type="PANTHER" id="PTHR33240:SF15">
    <property type="entry name" value="GAG-PRO-LIKE PROTEIN"/>
    <property type="match status" value="1"/>
</dbReference>
<accession>A0AAW2QR57</accession>
<dbReference type="InterPro" id="IPR021109">
    <property type="entry name" value="Peptidase_aspartic_dom_sf"/>
</dbReference>
<proteinExistence type="predicted"/>
<name>A0AAW2QR57_9LAMI</name>
<dbReference type="EMBL" id="JACGWK010000002">
    <property type="protein sequence ID" value="KAL0370446.1"/>
    <property type="molecule type" value="Genomic_DNA"/>
</dbReference>
<dbReference type="CDD" id="cd00303">
    <property type="entry name" value="retropepsin_like"/>
    <property type="match status" value="1"/>
</dbReference>
<gene>
    <name evidence="1" type="ORF">Sangu_0362700</name>
</gene>
<reference evidence="1" key="1">
    <citation type="submission" date="2020-06" db="EMBL/GenBank/DDBJ databases">
        <authorList>
            <person name="Li T."/>
            <person name="Hu X."/>
            <person name="Zhang T."/>
            <person name="Song X."/>
            <person name="Zhang H."/>
            <person name="Dai N."/>
            <person name="Sheng W."/>
            <person name="Hou X."/>
            <person name="Wei L."/>
        </authorList>
    </citation>
    <scope>NUCLEOTIDE SEQUENCE</scope>
    <source>
        <strain evidence="1">G01</strain>
        <tissue evidence="1">Leaf</tissue>
    </source>
</reference>
<reference evidence="1" key="2">
    <citation type="journal article" date="2024" name="Plant">
        <title>Genomic evolution and insights into agronomic trait innovations of Sesamum species.</title>
        <authorList>
            <person name="Miao H."/>
            <person name="Wang L."/>
            <person name="Qu L."/>
            <person name="Liu H."/>
            <person name="Sun Y."/>
            <person name="Le M."/>
            <person name="Wang Q."/>
            <person name="Wei S."/>
            <person name="Zheng Y."/>
            <person name="Lin W."/>
            <person name="Duan Y."/>
            <person name="Cao H."/>
            <person name="Xiong S."/>
            <person name="Wang X."/>
            <person name="Wei L."/>
            <person name="Li C."/>
            <person name="Ma Q."/>
            <person name="Ju M."/>
            <person name="Zhao R."/>
            <person name="Li G."/>
            <person name="Mu C."/>
            <person name="Tian Q."/>
            <person name="Mei H."/>
            <person name="Zhang T."/>
            <person name="Gao T."/>
            <person name="Zhang H."/>
        </authorList>
    </citation>
    <scope>NUCLEOTIDE SEQUENCE</scope>
    <source>
        <strain evidence="1">G01</strain>
    </source>
</reference>
<organism evidence="1">
    <name type="scientific">Sesamum angustifolium</name>
    <dbReference type="NCBI Taxonomy" id="2727405"/>
    <lineage>
        <taxon>Eukaryota</taxon>
        <taxon>Viridiplantae</taxon>
        <taxon>Streptophyta</taxon>
        <taxon>Embryophyta</taxon>
        <taxon>Tracheophyta</taxon>
        <taxon>Spermatophyta</taxon>
        <taxon>Magnoliopsida</taxon>
        <taxon>eudicotyledons</taxon>
        <taxon>Gunneridae</taxon>
        <taxon>Pentapetalae</taxon>
        <taxon>asterids</taxon>
        <taxon>lamiids</taxon>
        <taxon>Lamiales</taxon>
        <taxon>Pedaliaceae</taxon>
        <taxon>Sesamum</taxon>
    </lineage>
</organism>
<dbReference type="PANTHER" id="PTHR33240">
    <property type="entry name" value="OS08G0508500 PROTEIN"/>
    <property type="match status" value="1"/>
</dbReference>
<dbReference type="AlphaFoldDB" id="A0AAW2QR57"/>
<sequence length="153" mass="16981">MMYNEAKERHEIALSSQDLGSNVPANNDAVVISTTISKIWVKKVLVDSSSLANIIFYKALSQMGIGNAQLSQVNTLLTNFSGDIVEPLGEVVLPMSLGSYPRRVTKMVNFFIVDAPSTYNIILGRIDLNSFQAITFTCHWKLKFPTPEVLEKN</sequence>
<evidence type="ECO:0000313" key="1">
    <source>
        <dbReference type="EMBL" id="KAL0370446.1"/>
    </source>
</evidence>
<dbReference type="Gene3D" id="2.40.70.10">
    <property type="entry name" value="Acid Proteases"/>
    <property type="match status" value="1"/>
</dbReference>
<protein>
    <submittedName>
        <fullName evidence="1">Uncharacterized protein</fullName>
    </submittedName>
</protein>